<organism evidence="5 6">
    <name type="scientific">Petrolisthes cinctipes</name>
    <name type="common">Flat porcelain crab</name>
    <dbReference type="NCBI Taxonomy" id="88211"/>
    <lineage>
        <taxon>Eukaryota</taxon>
        <taxon>Metazoa</taxon>
        <taxon>Ecdysozoa</taxon>
        <taxon>Arthropoda</taxon>
        <taxon>Crustacea</taxon>
        <taxon>Multicrustacea</taxon>
        <taxon>Malacostraca</taxon>
        <taxon>Eumalacostraca</taxon>
        <taxon>Eucarida</taxon>
        <taxon>Decapoda</taxon>
        <taxon>Pleocyemata</taxon>
        <taxon>Anomura</taxon>
        <taxon>Galatheoidea</taxon>
        <taxon>Porcellanidae</taxon>
        <taxon>Petrolisthes</taxon>
    </lineage>
</organism>
<dbReference type="Proteomes" id="UP001286313">
    <property type="component" value="Unassembled WGS sequence"/>
</dbReference>
<sequence>MTSEYQPPTKMPCLTQKAQPLTEQQRECLLTLIKEREAILNSTATDSTTLPEKKARCWDDITRLFNASHPHLNYRTTKQLKRSWHYIKHKQQLK</sequence>
<comment type="function">
    <text evidence="3">Involved in transvection phenomena (= synapsis-dependent gene expression), where the synaptic pairing of chromosomes carrying genes with which zeste interacts influences the expression of these genes. Zeste binds to DNA and stimulates transcription from a nearby promoter.</text>
</comment>
<evidence type="ECO:0000256" key="1">
    <source>
        <dbReference type="ARBA" id="ARBA00011764"/>
    </source>
</evidence>
<feature type="domain" description="Myb/SANT-like DNA-binding" evidence="4">
    <location>
        <begin position="21"/>
        <end position="90"/>
    </location>
</feature>
<evidence type="ECO:0000256" key="3">
    <source>
        <dbReference type="ARBA" id="ARBA00025466"/>
    </source>
</evidence>
<evidence type="ECO:0000313" key="5">
    <source>
        <dbReference type="EMBL" id="KAK3882503.1"/>
    </source>
</evidence>
<evidence type="ECO:0000313" key="6">
    <source>
        <dbReference type="Proteomes" id="UP001286313"/>
    </source>
</evidence>
<dbReference type="InterPro" id="IPR028002">
    <property type="entry name" value="Myb_DNA-bind_5"/>
</dbReference>
<dbReference type="AlphaFoldDB" id="A0AAE1KSK9"/>
<evidence type="ECO:0000256" key="2">
    <source>
        <dbReference type="ARBA" id="ARBA00016807"/>
    </source>
</evidence>
<dbReference type="EMBL" id="JAWQEG010001089">
    <property type="protein sequence ID" value="KAK3882503.1"/>
    <property type="molecule type" value="Genomic_DNA"/>
</dbReference>
<protein>
    <recommendedName>
        <fullName evidence="2">Regulatory protein zeste</fullName>
    </recommendedName>
</protein>
<evidence type="ECO:0000259" key="4">
    <source>
        <dbReference type="Pfam" id="PF13873"/>
    </source>
</evidence>
<name>A0AAE1KSK9_PETCI</name>
<comment type="subunit">
    <text evidence="1">Self-associates forming complexes of several hundred monomers.</text>
</comment>
<dbReference type="Pfam" id="PF13873">
    <property type="entry name" value="Myb_DNA-bind_5"/>
    <property type="match status" value="1"/>
</dbReference>
<accession>A0AAE1KSK9</accession>
<keyword evidence="6" id="KW-1185">Reference proteome</keyword>
<proteinExistence type="predicted"/>
<comment type="caution">
    <text evidence="5">The sequence shown here is derived from an EMBL/GenBank/DDBJ whole genome shotgun (WGS) entry which is preliminary data.</text>
</comment>
<gene>
    <name evidence="5" type="ORF">Pcinc_013119</name>
</gene>
<reference evidence="5" key="1">
    <citation type="submission" date="2023-10" db="EMBL/GenBank/DDBJ databases">
        <title>Genome assemblies of two species of porcelain crab, Petrolisthes cinctipes and Petrolisthes manimaculis (Anomura: Porcellanidae).</title>
        <authorList>
            <person name="Angst P."/>
        </authorList>
    </citation>
    <scope>NUCLEOTIDE SEQUENCE</scope>
    <source>
        <strain evidence="5">PB745_01</strain>
        <tissue evidence="5">Gill</tissue>
    </source>
</reference>